<feature type="region of interest" description="Disordered" evidence="8">
    <location>
        <begin position="61"/>
        <end position="83"/>
    </location>
</feature>
<dbReference type="Proteomes" id="UP000593562">
    <property type="component" value="Unassembled WGS sequence"/>
</dbReference>
<reference evidence="10 11" key="1">
    <citation type="journal article" date="2020" name="Nat. Commun.">
        <title>Genome of Tripterygium wilfordii and identification of cytochrome P450 involved in triptolide biosynthesis.</title>
        <authorList>
            <person name="Tu L."/>
            <person name="Su P."/>
            <person name="Zhang Z."/>
            <person name="Gao L."/>
            <person name="Wang J."/>
            <person name="Hu T."/>
            <person name="Zhou J."/>
            <person name="Zhang Y."/>
            <person name="Zhao Y."/>
            <person name="Liu Y."/>
            <person name="Song Y."/>
            <person name="Tong Y."/>
            <person name="Lu Y."/>
            <person name="Yang J."/>
            <person name="Xu C."/>
            <person name="Jia M."/>
            <person name="Peters R.J."/>
            <person name="Huang L."/>
            <person name="Gao W."/>
        </authorList>
    </citation>
    <scope>NUCLEOTIDE SEQUENCE [LARGE SCALE GENOMIC DNA]</scope>
    <source>
        <strain evidence="11">cv. XIE 37</strain>
        <tissue evidence="10">Leaf</tissue>
    </source>
</reference>
<protein>
    <recommendedName>
        <fullName evidence="12">CLAVATA3/ESR (CLE)-related protein 5-like</fullName>
    </recommendedName>
</protein>
<gene>
    <name evidence="10" type="ORF">HS088_TW18G00078</name>
</gene>
<comment type="subcellular location">
    <subcellularLocation>
        <location evidence="1">Secreted</location>
        <location evidence="1">Extracellular space</location>
    </subcellularLocation>
</comment>
<dbReference type="GO" id="GO:0005576">
    <property type="term" value="C:extracellular region"/>
    <property type="evidence" value="ECO:0007669"/>
    <property type="project" value="UniProtKB-SubCell"/>
</dbReference>
<evidence type="ECO:0000256" key="3">
    <source>
        <dbReference type="ARBA" id="ARBA00022525"/>
    </source>
</evidence>
<dbReference type="AlphaFoldDB" id="A0A7J7CB50"/>
<dbReference type="EMBL" id="JAAARO010000018">
    <property type="protein sequence ID" value="KAF5731401.1"/>
    <property type="molecule type" value="Genomic_DNA"/>
</dbReference>
<dbReference type="InParanoid" id="A0A7J7CB50"/>
<evidence type="ECO:0000256" key="9">
    <source>
        <dbReference type="SAM" id="SignalP"/>
    </source>
</evidence>
<feature type="compositionally biased region" description="Basic and acidic residues" evidence="8">
    <location>
        <begin position="72"/>
        <end position="83"/>
    </location>
</feature>
<keyword evidence="6" id="KW-0325">Glycoprotein</keyword>
<keyword evidence="5" id="KW-0221">Differentiation</keyword>
<comment type="similarity">
    <text evidence="2">Belongs to the CLV3/ESR signal peptide family.</text>
</comment>
<keyword evidence="11" id="KW-1185">Reference proteome</keyword>
<feature type="signal peptide" evidence="9">
    <location>
        <begin position="1"/>
        <end position="26"/>
    </location>
</feature>
<dbReference type="PANTHER" id="PTHR36016:SF9">
    <property type="entry name" value="PROTEIN, PUTATIVE-RELATED"/>
    <property type="match status" value="1"/>
</dbReference>
<keyword evidence="3" id="KW-0964">Secreted</keyword>
<evidence type="ECO:0000256" key="8">
    <source>
        <dbReference type="SAM" id="MobiDB-lite"/>
    </source>
</evidence>
<dbReference type="GO" id="GO:0030154">
    <property type="term" value="P:cell differentiation"/>
    <property type="evidence" value="ECO:0007669"/>
    <property type="project" value="UniProtKB-KW"/>
</dbReference>
<evidence type="ECO:0000256" key="5">
    <source>
        <dbReference type="ARBA" id="ARBA00022782"/>
    </source>
</evidence>
<evidence type="ECO:0000256" key="2">
    <source>
        <dbReference type="ARBA" id="ARBA00005416"/>
    </source>
</evidence>
<evidence type="ECO:0000256" key="7">
    <source>
        <dbReference type="ARBA" id="ARBA00023278"/>
    </source>
</evidence>
<evidence type="ECO:0000313" key="11">
    <source>
        <dbReference type="Proteomes" id="UP000593562"/>
    </source>
</evidence>
<sequence>MAKSTAAGVLVLLLISLVILSMDTEARVLMKRNPDQGHHLLLELGYTKPKLEYYRRVSMDSNPLRVSPGGPDPEHHFPRPESP</sequence>
<name>A0A7J7CB50_TRIWF</name>
<organism evidence="10 11">
    <name type="scientific">Tripterygium wilfordii</name>
    <name type="common">Thunder God vine</name>
    <dbReference type="NCBI Taxonomy" id="458696"/>
    <lineage>
        <taxon>Eukaryota</taxon>
        <taxon>Viridiplantae</taxon>
        <taxon>Streptophyta</taxon>
        <taxon>Embryophyta</taxon>
        <taxon>Tracheophyta</taxon>
        <taxon>Spermatophyta</taxon>
        <taxon>Magnoliopsida</taxon>
        <taxon>eudicotyledons</taxon>
        <taxon>Gunneridae</taxon>
        <taxon>Pentapetalae</taxon>
        <taxon>rosids</taxon>
        <taxon>fabids</taxon>
        <taxon>Celastrales</taxon>
        <taxon>Celastraceae</taxon>
        <taxon>Tripterygium</taxon>
    </lineage>
</organism>
<dbReference type="InterPro" id="IPR039617">
    <property type="entry name" value="CLAVATA3-CLE"/>
</dbReference>
<comment type="caution">
    <text evidence="10">The sequence shown here is derived from an EMBL/GenBank/DDBJ whole genome shotgun (WGS) entry which is preliminary data.</text>
</comment>
<proteinExistence type="inferred from homology"/>
<evidence type="ECO:0000256" key="4">
    <source>
        <dbReference type="ARBA" id="ARBA00022729"/>
    </source>
</evidence>
<evidence type="ECO:0000256" key="1">
    <source>
        <dbReference type="ARBA" id="ARBA00004239"/>
    </source>
</evidence>
<evidence type="ECO:0008006" key="12">
    <source>
        <dbReference type="Google" id="ProtNLM"/>
    </source>
</evidence>
<evidence type="ECO:0000256" key="6">
    <source>
        <dbReference type="ARBA" id="ARBA00023180"/>
    </source>
</evidence>
<keyword evidence="7" id="KW-0379">Hydroxylation</keyword>
<accession>A0A7J7CB50</accession>
<feature type="chain" id="PRO_5029816385" description="CLAVATA3/ESR (CLE)-related protein 5-like" evidence="9">
    <location>
        <begin position="27"/>
        <end position="83"/>
    </location>
</feature>
<evidence type="ECO:0000313" key="10">
    <source>
        <dbReference type="EMBL" id="KAF5731401.1"/>
    </source>
</evidence>
<keyword evidence="4 9" id="KW-0732">Signal</keyword>
<dbReference type="PANTHER" id="PTHR36016">
    <property type="entry name" value="CLAVATA3/ESR (CLE)-RELATED PROTEIN 7"/>
    <property type="match status" value="1"/>
</dbReference>